<dbReference type="PROSITE" id="PS00136">
    <property type="entry name" value="SUBTILASE_ASP"/>
    <property type="match status" value="1"/>
</dbReference>
<feature type="domain" description="Peptidase S8/S53" evidence="7">
    <location>
        <begin position="169"/>
        <end position="442"/>
    </location>
</feature>
<feature type="signal peptide" evidence="6">
    <location>
        <begin position="1"/>
        <end position="21"/>
    </location>
</feature>
<dbReference type="STRING" id="1409788.NC99_25100"/>
<dbReference type="RefSeq" id="WP_053183816.1">
    <property type="nucleotide sequence ID" value="NZ_LGIA01000156.1"/>
</dbReference>
<evidence type="ECO:0000256" key="1">
    <source>
        <dbReference type="ARBA" id="ARBA00011073"/>
    </source>
</evidence>
<name>A0A0L8V927_9BACT</name>
<gene>
    <name evidence="8" type="ORF">NC99_25100</name>
</gene>
<dbReference type="CDD" id="cd07493">
    <property type="entry name" value="Peptidases_S8_9"/>
    <property type="match status" value="1"/>
</dbReference>
<evidence type="ECO:0000256" key="2">
    <source>
        <dbReference type="ARBA" id="ARBA00022670"/>
    </source>
</evidence>
<dbReference type="AlphaFoldDB" id="A0A0L8V927"/>
<proteinExistence type="inferred from homology"/>
<reference evidence="9" key="1">
    <citation type="submission" date="2015-07" db="EMBL/GenBank/DDBJ databases">
        <title>Genome sequencing of Sunxiuqinia dokdonensis strain SK.</title>
        <authorList>
            <person name="Ahn S."/>
            <person name="Kim B.-C."/>
        </authorList>
    </citation>
    <scope>NUCLEOTIDE SEQUENCE [LARGE SCALE GENOMIC DNA]</scope>
    <source>
        <strain evidence="9">SK</strain>
    </source>
</reference>
<dbReference type="InterPro" id="IPR023827">
    <property type="entry name" value="Peptidase_S8_Asp-AS"/>
</dbReference>
<feature type="active site" description="Charge relay system" evidence="5">
    <location>
        <position position="178"/>
    </location>
</feature>
<keyword evidence="3 5" id="KW-0378">Hydrolase</keyword>
<feature type="active site" description="Charge relay system" evidence="5">
    <location>
        <position position="218"/>
    </location>
</feature>
<dbReference type="InterPro" id="IPR050131">
    <property type="entry name" value="Peptidase_S8_subtilisin-like"/>
</dbReference>
<dbReference type="PATRIC" id="fig|1409788.3.peg.2589"/>
<dbReference type="GO" id="GO:0004252">
    <property type="term" value="F:serine-type endopeptidase activity"/>
    <property type="evidence" value="ECO:0007669"/>
    <property type="project" value="UniProtKB-UniRule"/>
</dbReference>
<keyword evidence="2 5" id="KW-0645">Protease</keyword>
<dbReference type="InterPro" id="IPR015500">
    <property type="entry name" value="Peptidase_S8_subtilisin-rel"/>
</dbReference>
<keyword evidence="9" id="KW-1185">Reference proteome</keyword>
<accession>A0A0L8V927</accession>
<feature type="active site" description="Charge relay system" evidence="5">
    <location>
        <position position="396"/>
    </location>
</feature>
<protein>
    <recommendedName>
        <fullName evidence="7">Peptidase S8/S53 domain-containing protein</fullName>
    </recommendedName>
</protein>
<evidence type="ECO:0000256" key="4">
    <source>
        <dbReference type="ARBA" id="ARBA00022825"/>
    </source>
</evidence>
<dbReference type="InterPro" id="IPR000209">
    <property type="entry name" value="Peptidase_S8/S53_dom"/>
</dbReference>
<dbReference type="EMBL" id="LGIA01000156">
    <property type="protein sequence ID" value="KOH44672.1"/>
    <property type="molecule type" value="Genomic_DNA"/>
</dbReference>
<evidence type="ECO:0000313" key="8">
    <source>
        <dbReference type="EMBL" id="KOH44672.1"/>
    </source>
</evidence>
<keyword evidence="6" id="KW-0732">Signal</keyword>
<dbReference type="PIRSF" id="PIRSF037903">
    <property type="entry name" value="Subtilisin_rel_GFO_2223"/>
    <property type="match status" value="1"/>
</dbReference>
<evidence type="ECO:0000256" key="3">
    <source>
        <dbReference type="ARBA" id="ARBA00022801"/>
    </source>
</evidence>
<comment type="similarity">
    <text evidence="1 5">Belongs to the peptidase S8 family.</text>
</comment>
<keyword evidence="4 5" id="KW-0720">Serine protease</keyword>
<comment type="caution">
    <text evidence="8">The sequence shown here is derived from an EMBL/GenBank/DDBJ whole genome shotgun (WGS) entry which is preliminary data.</text>
</comment>
<dbReference type="PRINTS" id="PR00723">
    <property type="entry name" value="SUBTILISIN"/>
</dbReference>
<evidence type="ECO:0000256" key="6">
    <source>
        <dbReference type="SAM" id="SignalP"/>
    </source>
</evidence>
<feature type="chain" id="PRO_5005591371" description="Peptidase S8/S53 domain-containing protein" evidence="6">
    <location>
        <begin position="22"/>
        <end position="545"/>
    </location>
</feature>
<dbReference type="Gene3D" id="3.40.50.200">
    <property type="entry name" value="Peptidase S8/S53 domain"/>
    <property type="match status" value="1"/>
</dbReference>
<organism evidence="8 9">
    <name type="scientific">Sunxiuqinia dokdonensis</name>
    <dbReference type="NCBI Taxonomy" id="1409788"/>
    <lineage>
        <taxon>Bacteria</taxon>
        <taxon>Pseudomonadati</taxon>
        <taxon>Bacteroidota</taxon>
        <taxon>Bacteroidia</taxon>
        <taxon>Marinilabiliales</taxon>
        <taxon>Prolixibacteraceae</taxon>
        <taxon>Sunxiuqinia</taxon>
    </lineage>
</organism>
<dbReference type="PROSITE" id="PS51257">
    <property type="entry name" value="PROKAR_LIPOPROTEIN"/>
    <property type="match status" value="1"/>
</dbReference>
<dbReference type="Pfam" id="PF00082">
    <property type="entry name" value="Peptidase_S8"/>
    <property type="match status" value="1"/>
</dbReference>
<dbReference type="PANTHER" id="PTHR43806">
    <property type="entry name" value="PEPTIDASE S8"/>
    <property type="match status" value="1"/>
</dbReference>
<sequence length="545" mass="59020">MLQRSCLFFVLLLAGSACAQAQPANYYWIQFADKNGSSYSIHQPEKYLSQRAIERRRKQNIAINASDLPVSQVYLEALSAKGAEIIHTSKWMNGVTIKASDAVYADIIQSLDFIAFSEMTKPGLALKSTTNKFRIENQGAEIEEAAYGASIDQLKLFNGQGLHHRGFLGQGMHIAVLDAGFYKTDELPAFERLQAEGRILGTRDFVNPGGNVYLEHSHGTNVLSTMGGEFSGQLIGTAPRASYFLLRTEDDATEYLIEEDNWVAAAEFADSAGCDIINSSLGYTTFDDENMNHSYADLDGKTTRVTQAANMAVEKGMLVFASAGNEANASWKYLVAPSDGDLVIGVGAVRKDSIWAPFSSLGPAAGGATKPNLVAVGWGTILQKTDGSIGPSNGTSFSSPVLAGMAACLWQAHPTASSQQIKNALEKSASQYLQPNDTLGFGIPDFEQADQLLSEHDRTEITQNWLAVPNPFLDQVFLYQQSPKVSESVTISLFSTNGSLLQKQVFHQQQSFFLSNLANLPAGLILAKIASDTEVSVITLVKINP</sequence>
<evidence type="ECO:0000313" key="9">
    <source>
        <dbReference type="Proteomes" id="UP000036958"/>
    </source>
</evidence>
<dbReference type="PROSITE" id="PS51892">
    <property type="entry name" value="SUBTILASE"/>
    <property type="match status" value="1"/>
</dbReference>
<evidence type="ECO:0000259" key="7">
    <source>
        <dbReference type="Pfam" id="PF00082"/>
    </source>
</evidence>
<dbReference type="Proteomes" id="UP000036958">
    <property type="component" value="Unassembled WGS sequence"/>
</dbReference>
<evidence type="ECO:0000256" key="5">
    <source>
        <dbReference type="PROSITE-ProRule" id="PRU01240"/>
    </source>
</evidence>
<dbReference type="InterPro" id="IPR036852">
    <property type="entry name" value="Peptidase_S8/S53_dom_sf"/>
</dbReference>
<dbReference type="InterPro" id="IPR017317">
    <property type="entry name" value="Pept_S8_subtilisin_bacteroid-2"/>
</dbReference>
<dbReference type="PANTHER" id="PTHR43806:SF67">
    <property type="entry name" value="EGF-LIKE DOMAIN-CONTAINING PROTEIN"/>
    <property type="match status" value="1"/>
</dbReference>
<dbReference type="GO" id="GO:0006508">
    <property type="term" value="P:proteolysis"/>
    <property type="evidence" value="ECO:0007669"/>
    <property type="project" value="UniProtKB-KW"/>
</dbReference>
<dbReference type="SUPFAM" id="SSF52743">
    <property type="entry name" value="Subtilisin-like"/>
    <property type="match status" value="1"/>
</dbReference>